<dbReference type="PROSITE" id="PS50294">
    <property type="entry name" value="WD_REPEATS_REGION"/>
    <property type="match status" value="1"/>
</dbReference>
<keyword evidence="5" id="KW-0969">Cilium</keyword>
<dbReference type="InterPro" id="IPR039857">
    <property type="entry name" value="Ift122/121"/>
</dbReference>
<comment type="caution">
    <text evidence="12">The sequence shown here is derived from an EMBL/GenBank/DDBJ whole genome shotgun (WGS) entry which is preliminary data.</text>
</comment>
<dbReference type="InterPro" id="IPR036322">
    <property type="entry name" value="WD40_repeat_dom_sf"/>
</dbReference>
<dbReference type="InterPro" id="IPR056153">
    <property type="entry name" value="Beta-prop_IFT122_1st"/>
</dbReference>
<evidence type="ECO:0000259" key="8">
    <source>
        <dbReference type="Pfam" id="PF23377"/>
    </source>
</evidence>
<dbReference type="Pfam" id="PF23377">
    <property type="entry name" value="Beta-prop_IFT122_2nd"/>
    <property type="match status" value="1"/>
</dbReference>
<keyword evidence="12" id="KW-0282">Flagellum</keyword>
<keyword evidence="6" id="KW-0966">Cell projection</keyword>
<dbReference type="InterPro" id="IPR001680">
    <property type="entry name" value="WD40_rpt"/>
</dbReference>
<evidence type="ECO:0000313" key="13">
    <source>
        <dbReference type="Proteomes" id="UP000054632"/>
    </source>
</evidence>
<dbReference type="InterPro" id="IPR057411">
    <property type="entry name" value="TPR_IFT122"/>
</dbReference>
<feature type="domain" description="Intraflagellar transport protein 122 homolog TPR" evidence="11">
    <location>
        <begin position="582"/>
        <end position="955"/>
    </location>
</feature>
<reference evidence="12 13" key="1">
    <citation type="submission" date="2015-01" db="EMBL/GenBank/DDBJ databases">
        <title>Evolution of Trichinella species and genotypes.</title>
        <authorList>
            <person name="Korhonen P.K."/>
            <person name="Edoardo P."/>
            <person name="Giuseppe L.R."/>
            <person name="Gasser R.B."/>
        </authorList>
    </citation>
    <scope>NUCLEOTIDE SEQUENCE [LARGE SCALE GENOMIC DNA]</scope>
    <source>
        <strain evidence="12">ISS13</strain>
    </source>
</reference>
<keyword evidence="3 7" id="KW-0853">WD repeat</keyword>
<dbReference type="GO" id="GO:0030991">
    <property type="term" value="C:intraciliary transport particle A"/>
    <property type="evidence" value="ECO:0007669"/>
    <property type="project" value="TreeGrafter"/>
</dbReference>
<dbReference type="AlphaFoldDB" id="A0A0V1E0D9"/>
<feature type="domain" description="IFT122 zinc ribbon" evidence="10">
    <location>
        <begin position="1010"/>
        <end position="1053"/>
    </location>
</feature>
<proteinExistence type="predicted"/>
<dbReference type="PANTHER" id="PTHR12764">
    <property type="entry name" value="WD REPEAT DOMAIN-RELATED"/>
    <property type="match status" value="1"/>
</dbReference>
<dbReference type="Pfam" id="PF25144">
    <property type="entry name" value="Zn_ribbon_IFT122"/>
    <property type="match status" value="1"/>
</dbReference>
<dbReference type="Gene3D" id="1.25.40.470">
    <property type="match status" value="2"/>
</dbReference>
<evidence type="ECO:0000256" key="5">
    <source>
        <dbReference type="ARBA" id="ARBA00023069"/>
    </source>
</evidence>
<evidence type="ECO:0000256" key="7">
    <source>
        <dbReference type="PROSITE-ProRule" id="PRU00221"/>
    </source>
</evidence>
<dbReference type="EMBL" id="JYDR01000141">
    <property type="protein sequence ID" value="KRY67310.1"/>
    <property type="molecule type" value="Genomic_DNA"/>
</dbReference>
<protein>
    <recommendedName>
        <fullName evidence="2">Intraflagellar transport protein 122 homolog</fullName>
    </recommendedName>
</protein>
<dbReference type="Gene3D" id="2.130.10.10">
    <property type="entry name" value="YVTN repeat-like/Quinoprotein amine dehydrogenase"/>
    <property type="match status" value="3"/>
</dbReference>
<comment type="subcellular location">
    <subcellularLocation>
        <location evidence="1">Cell projection</location>
        <location evidence="1">Cilium</location>
    </subcellularLocation>
</comment>
<dbReference type="GO" id="GO:0035721">
    <property type="term" value="P:intraciliary retrograde transport"/>
    <property type="evidence" value="ECO:0007669"/>
    <property type="project" value="TreeGrafter"/>
</dbReference>
<dbReference type="InterPro" id="IPR015943">
    <property type="entry name" value="WD40/YVTN_repeat-like_dom_sf"/>
</dbReference>
<dbReference type="Pfam" id="PF23381">
    <property type="entry name" value="Beta-prop_IFT122_1st"/>
    <property type="match status" value="1"/>
</dbReference>
<gene>
    <name evidence="12" type="primary">ift122</name>
    <name evidence="12" type="ORF">T4A_4680</name>
</gene>
<dbReference type="GO" id="GO:0097730">
    <property type="term" value="C:non-motile cilium"/>
    <property type="evidence" value="ECO:0007669"/>
    <property type="project" value="TreeGrafter"/>
</dbReference>
<evidence type="ECO:0000256" key="6">
    <source>
        <dbReference type="ARBA" id="ARBA00023273"/>
    </source>
</evidence>
<dbReference type="GO" id="GO:1905515">
    <property type="term" value="P:non-motile cilium assembly"/>
    <property type="evidence" value="ECO:0007669"/>
    <property type="project" value="TreeGrafter"/>
</dbReference>
<dbReference type="Pfam" id="PF25295">
    <property type="entry name" value="TPR_IFT122"/>
    <property type="match status" value="1"/>
</dbReference>
<dbReference type="GO" id="GO:0061512">
    <property type="term" value="P:protein localization to cilium"/>
    <property type="evidence" value="ECO:0007669"/>
    <property type="project" value="TreeGrafter"/>
</dbReference>
<dbReference type="SUPFAM" id="SSF50978">
    <property type="entry name" value="WD40 repeat-like"/>
    <property type="match status" value="2"/>
</dbReference>
<feature type="domain" description="IFT122 second beta-propeller" evidence="8">
    <location>
        <begin position="319"/>
        <end position="573"/>
    </location>
</feature>
<sequence>MNNSTELWRQIVGEVGGQKSCRINDLTFKPDGSELLVAAGLNIFVYDVHDGNLIQTLHGHRDTVHCVVYSPSGEKFASGSADKSVIVWTDKHEGMLKFNHSDSIQCLTFCPINFILLSCAISDFGLWTLEKKTVDKHKSSARICSCSWASNGEYFALGLYNGIVSFCNKMGDEMLKVNRNNGCPVWNLAFNPFRPEEFLNESEKYKNDDIETMDIALAVLDWSSAIAFYDINGQKMLEDVKLDYDPLCLDYLAPGEFMAISGSNRKVNLHTRTGTYLFTVAEMKSWVWVCRTKPDSHHIAVGCEDGTVAIYQLRLGTVHGLYDDRYAYRDNITDVVVQHLTDGSKVRVNCQDLVKKVAVYKDKIAVQLSNRICIYECRMKSSSGMEYLKTQATVKDFECSLLVLCSKYVVLCMDGILQSCTFSGYVERQWVLDSMIRYIKVVDGAADHESLLVGLKNGQVLKIFLDNPFPVELMKHNDGIRCLDLSIYQTKLAMVGENGICFVYDLITEELLFQESQITSVACNRQHEDIICMSGANTILVRIKDFPAYELQMPGLVVGFSGSQVFCLYLYAMTTTEVPLSFQIQQCIDRKLFSMAYSVACLGAHSSEWEHLGLCALQSLEYDLAKKAFQRTKNFKYLNLIDRLQRISDDDVAMAMMFACTGKIEEAANLFQKCGFTQMAVEMYLDLHMFEKTNELIGAIGAEGKQNLISKQALLAYHAKDFDKACEMYLAANDFEKAIAIMDEQKWIEKLAALSKQLDETNYNLLNKIAKAFENYKEYTLASEVYSKIRDVESLIRVEIFDNHWEEAFQIVKQHPEFERNLYVQYANWLIKNQKFEEAQIAYCRAGLQEQALDVLVNLADVAIDENRFKDASYFYWLLSMQYLSSVNVNQTNEDSTLKKFYKYQQFADLYYIYDFIYKYTEEPFTFLSADTLFNVARCLLNSLQLCHPKKISKIKILYTLAKQAKQLGAFRLARIVCDELGRLNQPPSMQTEVDLLTLSLKAKPFQDPEELLPVCYVCSMGNPTLSRDVGNKCVHCGLNFIYSFLTFESLPLMEFEIEGGITREEFQSLLQCNASSQEIAALQSQSNVRQVYISLLEWILIFQMIIFFQKVKNGKVVYCRSDISALKSSEVFVCRRIGPLKDIYYRNLMPEIAISQCHSCNKFFHTDDWEFFILRYGQCPFCRKKLNLNDDWDDCE</sequence>
<keyword evidence="4" id="KW-0677">Repeat</keyword>
<dbReference type="PROSITE" id="PS50082">
    <property type="entry name" value="WD_REPEATS_2"/>
    <property type="match status" value="1"/>
</dbReference>
<dbReference type="PANTHER" id="PTHR12764:SF4">
    <property type="entry name" value="INTRAFLAGELLAR TRANSPORT PROTEIN 122 HOMOLOG"/>
    <property type="match status" value="1"/>
</dbReference>
<organism evidence="12 13">
    <name type="scientific">Trichinella pseudospiralis</name>
    <name type="common">Parasitic roundworm</name>
    <dbReference type="NCBI Taxonomy" id="6337"/>
    <lineage>
        <taxon>Eukaryota</taxon>
        <taxon>Metazoa</taxon>
        <taxon>Ecdysozoa</taxon>
        <taxon>Nematoda</taxon>
        <taxon>Enoplea</taxon>
        <taxon>Dorylaimia</taxon>
        <taxon>Trichinellida</taxon>
        <taxon>Trichinellidae</taxon>
        <taxon>Trichinella</taxon>
    </lineage>
</organism>
<evidence type="ECO:0000256" key="4">
    <source>
        <dbReference type="ARBA" id="ARBA00022737"/>
    </source>
</evidence>
<evidence type="ECO:0000313" key="12">
    <source>
        <dbReference type="EMBL" id="KRY67310.1"/>
    </source>
</evidence>
<dbReference type="Proteomes" id="UP000054632">
    <property type="component" value="Unassembled WGS sequence"/>
</dbReference>
<accession>A0A0V1E0D9</accession>
<dbReference type="Pfam" id="PF00400">
    <property type="entry name" value="WD40"/>
    <property type="match status" value="1"/>
</dbReference>
<evidence type="ECO:0000256" key="3">
    <source>
        <dbReference type="ARBA" id="ARBA00022574"/>
    </source>
</evidence>
<evidence type="ECO:0000256" key="2">
    <source>
        <dbReference type="ARBA" id="ARBA00019442"/>
    </source>
</evidence>
<name>A0A0V1E0D9_TRIPS</name>
<evidence type="ECO:0000259" key="11">
    <source>
        <dbReference type="Pfam" id="PF25295"/>
    </source>
</evidence>
<dbReference type="InterPro" id="IPR056152">
    <property type="entry name" value="Beta-prop_IFT122_2nd"/>
</dbReference>
<dbReference type="SMART" id="SM00320">
    <property type="entry name" value="WD40"/>
    <property type="match status" value="6"/>
</dbReference>
<feature type="domain" description="IFT122 first beta-propeller" evidence="9">
    <location>
        <begin position="22"/>
        <end position="197"/>
    </location>
</feature>
<evidence type="ECO:0000256" key="1">
    <source>
        <dbReference type="ARBA" id="ARBA00004138"/>
    </source>
</evidence>
<dbReference type="InterPro" id="IPR056838">
    <property type="entry name" value="Zn_ribbon_IFT122"/>
</dbReference>
<dbReference type="Pfam" id="PF25143">
    <property type="entry name" value="Zn_ribbon_IFT122_C"/>
    <property type="match status" value="1"/>
</dbReference>
<feature type="repeat" description="WD" evidence="7">
    <location>
        <begin position="57"/>
        <end position="88"/>
    </location>
</feature>
<evidence type="ECO:0000259" key="10">
    <source>
        <dbReference type="Pfam" id="PF25144"/>
    </source>
</evidence>
<evidence type="ECO:0000259" key="9">
    <source>
        <dbReference type="Pfam" id="PF23381"/>
    </source>
</evidence>